<dbReference type="OrthoDB" id="1951449at2"/>
<dbReference type="Gene3D" id="2.40.10.220">
    <property type="entry name" value="predicted glycosyltransferase like domains"/>
    <property type="match status" value="1"/>
</dbReference>
<sequence length="209" mass="24104">MSRDFICKDAEIKLEIDVIPPYLSFWGKIHMVDKKFFVVKIDGKYVQNEPRRAKCTIPGEKNVCIISSKIHGFENDLLFIEIPTQNNIKVLQRRKYVRVEIDKDIECYLIGINDKRIENTKFFPAKLKDISGGGVLIKTSLSIPVGTVIVFEMILNGAPILLTVKVLRNIENNNDKTWNLGCEYIGITDNDRQRIISFCSKEQIKQKKR</sequence>
<keyword evidence="3" id="KW-1185">Reference proteome</keyword>
<dbReference type="Pfam" id="PF07238">
    <property type="entry name" value="PilZ"/>
    <property type="match status" value="1"/>
</dbReference>
<feature type="domain" description="PilZ" evidence="1">
    <location>
        <begin position="92"/>
        <end position="199"/>
    </location>
</feature>
<accession>A0A6I0F8Z4</accession>
<dbReference type="SUPFAM" id="SSF141371">
    <property type="entry name" value="PilZ domain-like"/>
    <property type="match status" value="1"/>
</dbReference>
<comment type="caution">
    <text evidence="2">The sequence shown here is derived from an EMBL/GenBank/DDBJ whole genome shotgun (WGS) entry which is preliminary data.</text>
</comment>
<gene>
    <name evidence="2" type="ORF">F8154_12150</name>
</gene>
<organism evidence="2 3">
    <name type="scientific">Alkaliphilus pronyensis</name>
    <dbReference type="NCBI Taxonomy" id="1482732"/>
    <lineage>
        <taxon>Bacteria</taxon>
        <taxon>Bacillati</taxon>
        <taxon>Bacillota</taxon>
        <taxon>Clostridia</taxon>
        <taxon>Peptostreptococcales</taxon>
        <taxon>Natronincolaceae</taxon>
        <taxon>Alkaliphilus</taxon>
    </lineage>
</organism>
<proteinExistence type="predicted"/>
<evidence type="ECO:0000313" key="3">
    <source>
        <dbReference type="Proteomes" id="UP000432715"/>
    </source>
</evidence>
<evidence type="ECO:0000259" key="1">
    <source>
        <dbReference type="Pfam" id="PF07238"/>
    </source>
</evidence>
<protein>
    <submittedName>
        <fullName evidence="2">PilZ domain-containing protein</fullName>
    </submittedName>
</protein>
<dbReference type="AlphaFoldDB" id="A0A6I0F8Z4"/>
<dbReference type="EMBL" id="WBZC01000050">
    <property type="protein sequence ID" value="KAB3532156.1"/>
    <property type="molecule type" value="Genomic_DNA"/>
</dbReference>
<dbReference type="RefSeq" id="WP_151861890.1">
    <property type="nucleotide sequence ID" value="NZ_WBZC01000050.1"/>
</dbReference>
<dbReference type="InterPro" id="IPR009875">
    <property type="entry name" value="PilZ_domain"/>
</dbReference>
<name>A0A6I0F8Z4_9FIRM</name>
<dbReference type="Proteomes" id="UP000432715">
    <property type="component" value="Unassembled WGS sequence"/>
</dbReference>
<reference evidence="2 3" key="1">
    <citation type="submission" date="2019-10" db="EMBL/GenBank/DDBJ databases">
        <title>Alkaliphilus serpentinus sp. nov. and Alkaliphilus pronyensis sp. nov., two novel anaerobic alkaliphilic species isolated from the serpentinized-hosted hydrothermal field of the Prony Bay (New Caledonia).</title>
        <authorList>
            <person name="Postec A."/>
        </authorList>
    </citation>
    <scope>NUCLEOTIDE SEQUENCE [LARGE SCALE GENOMIC DNA]</scope>
    <source>
        <strain evidence="2 3">LacV</strain>
    </source>
</reference>
<dbReference type="GO" id="GO:0035438">
    <property type="term" value="F:cyclic-di-GMP binding"/>
    <property type="evidence" value="ECO:0007669"/>
    <property type="project" value="InterPro"/>
</dbReference>
<evidence type="ECO:0000313" key="2">
    <source>
        <dbReference type="EMBL" id="KAB3532156.1"/>
    </source>
</evidence>